<dbReference type="InterPro" id="IPR058534">
    <property type="entry name" value="YjdF"/>
</dbReference>
<feature type="transmembrane region" description="Helical" evidence="1">
    <location>
        <begin position="108"/>
        <end position="125"/>
    </location>
</feature>
<dbReference type="STRING" id="221988.MS1903"/>
<name>Q65RA0_MANSM</name>
<feature type="transmembrane region" description="Helical" evidence="1">
    <location>
        <begin position="132"/>
        <end position="150"/>
    </location>
</feature>
<proteinExistence type="predicted"/>
<protein>
    <recommendedName>
        <fullName evidence="4">DUF2238 domain-containing protein</fullName>
    </recommendedName>
</protein>
<sequence>MEIMAFPLRPFPLLLAVFISLLAIWSAVEPVSRAVWYAEVVPVFAVFMLLIVTYPWFQFSNPAYFCMSLWLILHLIGAHYTFELVPFKWGSDLLAGWLGEGRNHFDRVAHYIIGFYSFPMAEFLLRRKLTGPIVAGFFSLFFIMSVAAGYELIEWQYAVIAGGQEGIAFLGSQGDVWDAQKDILADTLGALTALLLFYFIRPDKKYS</sequence>
<keyword evidence="1" id="KW-0812">Transmembrane</keyword>
<dbReference type="PIRSF" id="PIRSF020606">
    <property type="entry name" value="UCP020606"/>
    <property type="match status" value="1"/>
</dbReference>
<keyword evidence="1" id="KW-1133">Transmembrane helix</keyword>
<evidence type="ECO:0000313" key="3">
    <source>
        <dbReference type="Proteomes" id="UP000000607"/>
    </source>
</evidence>
<evidence type="ECO:0008006" key="4">
    <source>
        <dbReference type="Google" id="ProtNLM"/>
    </source>
</evidence>
<organism evidence="2 3">
    <name type="scientific">Mannheimia succiniciproducens (strain KCTC 0769BP / MBEL55E)</name>
    <dbReference type="NCBI Taxonomy" id="221988"/>
    <lineage>
        <taxon>Bacteria</taxon>
        <taxon>Pseudomonadati</taxon>
        <taxon>Pseudomonadota</taxon>
        <taxon>Gammaproteobacteria</taxon>
        <taxon>Pasteurellales</taxon>
        <taxon>Pasteurellaceae</taxon>
        <taxon>Basfia</taxon>
    </lineage>
</organism>
<dbReference type="eggNOG" id="COG3647">
    <property type="taxonomic scope" value="Bacteria"/>
</dbReference>
<evidence type="ECO:0000313" key="2">
    <source>
        <dbReference type="EMBL" id="AAU38510.1"/>
    </source>
</evidence>
<evidence type="ECO:0000256" key="1">
    <source>
        <dbReference type="SAM" id="Phobius"/>
    </source>
</evidence>
<dbReference type="Proteomes" id="UP000000607">
    <property type="component" value="Chromosome"/>
</dbReference>
<accession>Q65RA0</accession>
<keyword evidence="3" id="KW-1185">Reference proteome</keyword>
<dbReference type="HOGENOM" id="CLU_087528_2_0_6"/>
<keyword evidence="1" id="KW-0472">Membrane</keyword>
<dbReference type="KEGG" id="msu:MS1903"/>
<feature type="transmembrane region" description="Helical" evidence="1">
    <location>
        <begin position="183"/>
        <end position="200"/>
    </location>
</feature>
<dbReference type="AlphaFoldDB" id="Q65RA0"/>
<reference evidence="2 3" key="1">
    <citation type="journal article" date="2004" name="Nat. Biotechnol.">
        <title>The genome sequence of the capnophilic rumen bacterium Mannheimia succiniciproducens.</title>
        <authorList>
            <person name="Hong S.H."/>
            <person name="Kim J.S."/>
            <person name="Lee S.Y."/>
            <person name="In Y.H."/>
            <person name="Choi S.S."/>
            <person name="Rih J.-K."/>
            <person name="Kim C.H."/>
            <person name="Jeong H."/>
            <person name="Hur C.G."/>
            <person name="Kim J.J."/>
        </authorList>
    </citation>
    <scope>NUCLEOTIDE SEQUENCE [LARGE SCALE GENOMIC DNA]</scope>
    <source>
        <strain evidence="3">KCTC 0769BP / MBEL55E</strain>
    </source>
</reference>
<gene>
    <name evidence="2" type="ordered locus">MS1903</name>
</gene>
<dbReference type="EMBL" id="AE016827">
    <property type="protein sequence ID" value="AAU38510.1"/>
    <property type="molecule type" value="Genomic_DNA"/>
</dbReference>
<dbReference type="Pfam" id="PF09997">
    <property type="entry name" value="DUF2238"/>
    <property type="match status" value="1"/>
</dbReference>
<feature type="transmembrane region" description="Helical" evidence="1">
    <location>
        <begin position="36"/>
        <end position="57"/>
    </location>
</feature>
<dbReference type="InterPro" id="IPR014509">
    <property type="entry name" value="YjdF-like"/>
</dbReference>